<sequence length="72" mass="8055">MKHYSLQGHQDTDVISINKTFPAVPKNETDGCGCCWRKFFVLEIDEIAQQVVHLCEVRRGPSFFVAQGGGSQ</sequence>
<evidence type="ECO:0000313" key="2">
    <source>
        <dbReference type="Proteomes" id="UP000176939"/>
    </source>
</evidence>
<protein>
    <submittedName>
        <fullName evidence="1">Uncharacterized protein</fullName>
    </submittedName>
</protein>
<proteinExistence type="predicted"/>
<organism evidence="1 2">
    <name type="scientific">Candidatus Woesebacteria bacterium RBG_13_36_22</name>
    <dbReference type="NCBI Taxonomy" id="1802478"/>
    <lineage>
        <taxon>Bacteria</taxon>
        <taxon>Candidatus Woeseibacteriota</taxon>
    </lineage>
</organism>
<gene>
    <name evidence="1" type="ORF">A2Z67_04815</name>
</gene>
<dbReference type="AlphaFoldDB" id="A0A1F7X2B5"/>
<evidence type="ECO:0000313" key="1">
    <source>
        <dbReference type="EMBL" id="OGM09232.1"/>
    </source>
</evidence>
<name>A0A1F7X2B5_9BACT</name>
<accession>A0A1F7X2B5</accession>
<reference evidence="1 2" key="1">
    <citation type="journal article" date="2016" name="Nat. Commun.">
        <title>Thousands of microbial genomes shed light on interconnected biogeochemical processes in an aquifer system.</title>
        <authorList>
            <person name="Anantharaman K."/>
            <person name="Brown C.T."/>
            <person name="Hug L.A."/>
            <person name="Sharon I."/>
            <person name="Castelle C.J."/>
            <person name="Probst A.J."/>
            <person name="Thomas B.C."/>
            <person name="Singh A."/>
            <person name="Wilkins M.J."/>
            <person name="Karaoz U."/>
            <person name="Brodie E.L."/>
            <person name="Williams K.H."/>
            <person name="Hubbard S.S."/>
            <person name="Banfield J.F."/>
        </authorList>
    </citation>
    <scope>NUCLEOTIDE SEQUENCE [LARGE SCALE GENOMIC DNA]</scope>
</reference>
<comment type="caution">
    <text evidence="1">The sequence shown here is derived from an EMBL/GenBank/DDBJ whole genome shotgun (WGS) entry which is preliminary data.</text>
</comment>
<dbReference type="EMBL" id="MGFQ01000024">
    <property type="protein sequence ID" value="OGM09232.1"/>
    <property type="molecule type" value="Genomic_DNA"/>
</dbReference>
<dbReference type="Proteomes" id="UP000176939">
    <property type="component" value="Unassembled WGS sequence"/>
</dbReference>